<evidence type="ECO:0000313" key="2">
    <source>
        <dbReference type="Proteomes" id="UP000601435"/>
    </source>
</evidence>
<dbReference type="AlphaFoldDB" id="A0A812KHE3"/>
<reference evidence="1" key="1">
    <citation type="submission" date="2021-02" db="EMBL/GenBank/DDBJ databases">
        <authorList>
            <person name="Dougan E. K."/>
            <person name="Rhodes N."/>
            <person name="Thang M."/>
            <person name="Chan C."/>
        </authorList>
    </citation>
    <scope>NUCLEOTIDE SEQUENCE</scope>
</reference>
<evidence type="ECO:0000313" key="1">
    <source>
        <dbReference type="EMBL" id="CAE7229430.1"/>
    </source>
</evidence>
<feature type="non-terminal residue" evidence="1">
    <location>
        <position position="113"/>
    </location>
</feature>
<organism evidence="1 2">
    <name type="scientific">Symbiodinium necroappetens</name>
    <dbReference type="NCBI Taxonomy" id="1628268"/>
    <lineage>
        <taxon>Eukaryota</taxon>
        <taxon>Sar</taxon>
        <taxon>Alveolata</taxon>
        <taxon>Dinophyceae</taxon>
        <taxon>Suessiales</taxon>
        <taxon>Symbiodiniaceae</taxon>
        <taxon>Symbiodinium</taxon>
    </lineage>
</organism>
<dbReference type="EMBL" id="CAJNJA010007815">
    <property type="protein sequence ID" value="CAE7229430.1"/>
    <property type="molecule type" value="Genomic_DNA"/>
</dbReference>
<gene>
    <name evidence="1" type="primary">GIP</name>
    <name evidence="1" type="ORF">SNEC2469_LOCUS3451</name>
</gene>
<name>A0A812KHE3_9DINO</name>
<dbReference type="OrthoDB" id="417089at2759"/>
<accession>A0A812KHE3</accession>
<proteinExistence type="predicted"/>
<sequence length="113" mass="12457">MVSCLRFTKWITHLIRVLILILGTAALLKSRRAGSDVFQSGDFVFQLKVFASCGKYLEKVISSLIKMFSASVGLQQFATLVNLPEKSAVKSSESHVVHAHGSNEIRFVKDDSA</sequence>
<keyword evidence="2" id="KW-1185">Reference proteome</keyword>
<protein>
    <submittedName>
        <fullName evidence="1">GIP protein</fullName>
    </submittedName>
</protein>
<dbReference type="Proteomes" id="UP000601435">
    <property type="component" value="Unassembled WGS sequence"/>
</dbReference>
<comment type="caution">
    <text evidence="1">The sequence shown here is derived from an EMBL/GenBank/DDBJ whole genome shotgun (WGS) entry which is preliminary data.</text>
</comment>